<feature type="compositionally biased region" description="Basic and acidic residues" evidence="3">
    <location>
        <begin position="288"/>
        <end position="301"/>
    </location>
</feature>
<comment type="similarity">
    <text evidence="1">Belongs to the short-chain dehydrogenases/reductases (SDR) family.</text>
</comment>
<evidence type="ECO:0000256" key="4">
    <source>
        <dbReference type="SAM" id="Phobius"/>
    </source>
</evidence>
<keyword evidence="2" id="KW-0560">Oxidoreductase</keyword>
<dbReference type="OrthoDB" id="191139at2759"/>
<evidence type="ECO:0000256" key="1">
    <source>
        <dbReference type="ARBA" id="ARBA00006484"/>
    </source>
</evidence>
<evidence type="ECO:0000256" key="3">
    <source>
        <dbReference type="SAM" id="MobiDB-lite"/>
    </source>
</evidence>
<keyword evidence="4" id="KW-0472">Membrane</keyword>
<dbReference type="Gene3D" id="3.40.50.720">
    <property type="entry name" value="NAD(P)-binding Rossmann-like Domain"/>
    <property type="match status" value="1"/>
</dbReference>
<keyword evidence="4" id="KW-0812">Transmembrane</keyword>
<organism evidence="5 6">
    <name type="scientific">Rhizodiscina lignyota</name>
    <dbReference type="NCBI Taxonomy" id="1504668"/>
    <lineage>
        <taxon>Eukaryota</taxon>
        <taxon>Fungi</taxon>
        <taxon>Dikarya</taxon>
        <taxon>Ascomycota</taxon>
        <taxon>Pezizomycotina</taxon>
        <taxon>Dothideomycetes</taxon>
        <taxon>Pleosporomycetidae</taxon>
        <taxon>Aulographales</taxon>
        <taxon>Rhizodiscinaceae</taxon>
        <taxon>Rhizodiscina</taxon>
    </lineage>
</organism>
<dbReference type="PANTHER" id="PTHR24320:SF199">
    <property type="entry name" value="GLYCOSYLTRANSFERASE FAMILY PROTEIN (AFU_ORTHOLOGUE AFUA_2G15915)"/>
    <property type="match status" value="1"/>
</dbReference>
<reference evidence="5" key="1">
    <citation type="journal article" date="2020" name="Stud. Mycol.">
        <title>101 Dothideomycetes genomes: a test case for predicting lifestyles and emergence of pathogens.</title>
        <authorList>
            <person name="Haridas S."/>
            <person name="Albert R."/>
            <person name="Binder M."/>
            <person name="Bloem J."/>
            <person name="Labutti K."/>
            <person name="Salamov A."/>
            <person name="Andreopoulos B."/>
            <person name="Baker S."/>
            <person name="Barry K."/>
            <person name="Bills G."/>
            <person name="Bluhm B."/>
            <person name="Cannon C."/>
            <person name="Castanera R."/>
            <person name="Culley D."/>
            <person name="Daum C."/>
            <person name="Ezra D."/>
            <person name="Gonzalez J."/>
            <person name="Henrissat B."/>
            <person name="Kuo A."/>
            <person name="Liang C."/>
            <person name="Lipzen A."/>
            <person name="Lutzoni F."/>
            <person name="Magnuson J."/>
            <person name="Mondo S."/>
            <person name="Nolan M."/>
            <person name="Ohm R."/>
            <person name="Pangilinan J."/>
            <person name="Park H.-J."/>
            <person name="Ramirez L."/>
            <person name="Alfaro M."/>
            <person name="Sun H."/>
            <person name="Tritt A."/>
            <person name="Yoshinaga Y."/>
            <person name="Zwiers L.-H."/>
            <person name="Turgeon B."/>
            <person name="Goodwin S."/>
            <person name="Spatafora J."/>
            <person name="Crous P."/>
            <person name="Grigoriev I."/>
        </authorList>
    </citation>
    <scope>NUCLEOTIDE SEQUENCE</scope>
    <source>
        <strain evidence="5">CBS 133067</strain>
    </source>
</reference>
<feature type="region of interest" description="Disordered" evidence="3">
    <location>
        <begin position="288"/>
        <end position="309"/>
    </location>
</feature>
<proteinExistence type="inferred from homology"/>
<name>A0A9P4ME00_9PEZI</name>
<dbReference type="SUPFAM" id="SSF51735">
    <property type="entry name" value="NAD(P)-binding Rossmann-fold domains"/>
    <property type="match status" value="1"/>
</dbReference>
<evidence type="ECO:0000256" key="2">
    <source>
        <dbReference type="ARBA" id="ARBA00023002"/>
    </source>
</evidence>
<comment type="caution">
    <text evidence="5">The sequence shown here is derived from an EMBL/GenBank/DDBJ whole genome shotgun (WGS) entry which is preliminary data.</text>
</comment>
<dbReference type="Proteomes" id="UP000799772">
    <property type="component" value="Unassembled WGS sequence"/>
</dbReference>
<keyword evidence="4" id="KW-1133">Transmembrane helix</keyword>
<gene>
    <name evidence="5" type="ORF">NA57DRAFT_50832</name>
</gene>
<feature type="transmembrane region" description="Helical" evidence="4">
    <location>
        <begin position="6"/>
        <end position="29"/>
    </location>
</feature>
<dbReference type="PANTHER" id="PTHR24320">
    <property type="entry name" value="RETINOL DEHYDROGENASE"/>
    <property type="match status" value="1"/>
</dbReference>
<evidence type="ECO:0000313" key="5">
    <source>
        <dbReference type="EMBL" id="KAF2103977.1"/>
    </source>
</evidence>
<dbReference type="EMBL" id="ML978121">
    <property type="protein sequence ID" value="KAF2103977.1"/>
    <property type="molecule type" value="Genomic_DNA"/>
</dbReference>
<accession>A0A9P4ME00</accession>
<keyword evidence="6" id="KW-1185">Reference proteome</keyword>
<dbReference type="AlphaFoldDB" id="A0A9P4ME00"/>
<dbReference type="InterPro" id="IPR002347">
    <property type="entry name" value="SDR_fam"/>
</dbReference>
<dbReference type="GO" id="GO:0016491">
    <property type="term" value="F:oxidoreductase activity"/>
    <property type="evidence" value="ECO:0007669"/>
    <property type="project" value="UniProtKB-KW"/>
</dbReference>
<sequence length="309" mass="33488">MPPNSSIIITGASGSLGAAIALQLTALYPQKYHLILAARNISSSHSEALSQKLTAANAPYTWERVDLASFASISSFTNRIQLGLERGQVRPLHGLVNSAAINNIPVSKTEDGFDTIYETNVLAPVLLTKKLAPLMKGGVVVNITTVAHELGEAGYFRERKSDLDKELGTELGLKDMLKKYGSSKLLLIMAGYSLQREDSFRDIKVISLDVGGMTGESRLAPKMPLVLKVSMHVLNFMRPLANMFNPATINPPEVPAKAIAEVLGDSEKAIGGGHYILDKVAESNAISRDEEKQTENMKEITSDLGKWVQ</sequence>
<dbReference type="InterPro" id="IPR036291">
    <property type="entry name" value="NAD(P)-bd_dom_sf"/>
</dbReference>
<protein>
    <submittedName>
        <fullName evidence="5">NAD(P)-binding protein</fullName>
    </submittedName>
</protein>
<evidence type="ECO:0000313" key="6">
    <source>
        <dbReference type="Proteomes" id="UP000799772"/>
    </source>
</evidence>
<dbReference type="Pfam" id="PF00106">
    <property type="entry name" value="adh_short"/>
    <property type="match status" value="1"/>
</dbReference>